<dbReference type="AlphaFoldDB" id="A0A8J5W1R8"/>
<dbReference type="EMBL" id="JAAALK010000283">
    <property type="protein sequence ID" value="KAG8071283.1"/>
    <property type="molecule type" value="Genomic_DNA"/>
</dbReference>
<gene>
    <name evidence="1" type="ORF">GUJ93_ZPchr0006g43548</name>
</gene>
<comment type="caution">
    <text evidence="1">The sequence shown here is derived from an EMBL/GenBank/DDBJ whole genome shotgun (WGS) entry which is preliminary data.</text>
</comment>
<organism evidence="1 2">
    <name type="scientific">Zizania palustris</name>
    <name type="common">Northern wild rice</name>
    <dbReference type="NCBI Taxonomy" id="103762"/>
    <lineage>
        <taxon>Eukaryota</taxon>
        <taxon>Viridiplantae</taxon>
        <taxon>Streptophyta</taxon>
        <taxon>Embryophyta</taxon>
        <taxon>Tracheophyta</taxon>
        <taxon>Spermatophyta</taxon>
        <taxon>Magnoliopsida</taxon>
        <taxon>Liliopsida</taxon>
        <taxon>Poales</taxon>
        <taxon>Poaceae</taxon>
        <taxon>BOP clade</taxon>
        <taxon>Oryzoideae</taxon>
        <taxon>Oryzeae</taxon>
        <taxon>Zizaniinae</taxon>
        <taxon>Zizania</taxon>
    </lineage>
</organism>
<reference evidence="1" key="2">
    <citation type="submission" date="2021-02" db="EMBL/GenBank/DDBJ databases">
        <authorList>
            <person name="Kimball J.A."/>
            <person name="Haas M.W."/>
            <person name="Macchietto M."/>
            <person name="Kono T."/>
            <person name="Duquette J."/>
            <person name="Shao M."/>
        </authorList>
    </citation>
    <scope>NUCLEOTIDE SEQUENCE</scope>
    <source>
        <tissue evidence="1">Fresh leaf tissue</tissue>
    </source>
</reference>
<sequence>MELSSLSSLHVFVNLAEMDVRQEQPVPTYMMPPPPAQLAKTQVYNHCIRYKAVLVMMDGLGYPTEPARLLTGSLPRTSEQGSNKVQLLPTCSCHQNVSA</sequence>
<name>A0A8J5W1R8_ZIZPA</name>
<accession>A0A8J5W1R8</accession>
<reference evidence="1" key="1">
    <citation type="journal article" date="2021" name="bioRxiv">
        <title>Whole Genome Assembly and Annotation of Northern Wild Rice, Zizania palustris L., Supports a Whole Genome Duplication in the Zizania Genus.</title>
        <authorList>
            <person name="Haas M."/>
            <person name="Kono T."/>
            <person name="Macchietto M."/>
            <person name="Millas R."/>
            <person name="McGilp L."/>
            <person name="Shao M."/>
            <person name="Duquette J."/>
            <person name="Hirsch C.N."/>
            <person name="Kimball J."/>
        </authorList>
    </citation>
    <scope>NUCLEOTIDE SEQUENCE</scope>
    <source>
        <tissue evidence="1">Fresh leaf tissue</tissue>
    </source>
</reference>
<keyword evidence="2" id="KW-1185">Reference proteome</keyword>
<evidence type="ECO:0000313" key="1">
    <source>
        <dbReference type="EMBL" id="KAG8071283.1"/>
    </source>
</evidence>
<dbReference type="Proteomes" id="UP000729402">
    <property type="component" value="Unassembled WGS sequence"/>
</dbReference>
<evidence type="ECO:0000313" key="2">
    <source>
        <dbReference type="Proteomes" id="UP000729402"/>
    </source>
</evidence>
<proteinExistence type="predicted"/>
<protein>
    <submittedName>
        <fullName evidence="1">Uncharacterized protein</fullName>
    </submittedName>
</protein>